<keyword evidence="8" id="KW-1185">Reference proteome</keyword>
<dbReference type="InterPro" id="IPR017850">
    <property type="entry name" value="Alkaline_phosphatase_core_sf"/>
</dbReference>
<evidence type="ECO:0000256" key="1">
    <source>
        <dbReference type="ARBA" id="ARBA00008779"/>
    </source>
</evidence>
<dbReference type="InterPro" id="IPR024607">
    <property type="entry name" value="Sulfatase_CS"/>
</dbReference>
<gene>
    <name evidence="7" type="ORF">Vbra_6163</name>
</gene>
<organism evidence="7 8">
    <name type="scientific">Vitrella brassicaformis (strain CCMP3155)</name>
    <dbReference type="NCBI Taxonomy" id="1169540"/>
    <lineage>
        <taxon>Eukaryota</taxon>
        <taxon>Sar</taxon>
        <taxon>Alveolata</taxon>
        <taxon>Colpodellida</taxon>
        <taxon>Vitrellaceae</taxon>
        <taxon>Vitrella</taxon>
    </lineage>
</organism>
<evidence type="ECO:0000259" key="6">
    <source>
        <dbReference type="Pfam" id="PF00884"/>
    </source>
</evidence>
<comment type="similarity">
    <text evidence="1">Belongs to the sulfatase family.</text>
</comment>
<keyword evidence="3" id="KW-0378">Hydrolase</keyword>
<dbReference type="PANTHER" id="PTHR42693:SF33">
    <property type="entry name" value="ARYLSULFATASE"/>
    <property type="match status" value="1"/>
</dbReference>
<feature type="compositionally biased region" description="Basic and acidic residues" evidence="5">
    <location>
        <begin position="1"/>
        <end position="19"/>
    </location>
</feature>
<dbReference type="InParanoid" id="A0A0G4G7W5"/>
<dbReference type="PROSITE" id="PS00149">
    <property type="entry name" value="SULFATASE_2"/>
    <property type="match status" value="1"/>
</dbReference>
<dbReference type="Pfam" id="PF00884">
    <property type="entry name" value="Sulfatase"/>
    <property type="match status" value="1"/>
</dbReference>
<feature type="region of interest" description="Disordered" evidence="5">
    <location>
        <begin position="1"/>
        <end position="47"/>
    </location>
</feature>
<dbReference type="OrthoDB" id="96314at2759"/>
<dbReference type="VEuPathDB" id="CryptoDB:Vbra_6163"/>
<evidence type="ECO:0000256" key="3">
    <source>
        <dbReference type="ARBA" id="ARBA00022801"/>
    </source>
</evidence>
<evidence type="ECO:0000256" key="2">
    <source>
        <dbReference type="ARBA" id="ARBA00022723"/>
    </source>
</evidence>
<keyword evidence="2" id="KW-0479">Metal-binding</keyword>
<name>A0A0G4G7W5_VITBC</name>
<feature type="domain" description="Sulfatase N-terminal" evidence="6">
    <location>
        <begin position="49"/>
        <end position="392"/>
    </location>
</feature>
<dbReference type="SUPFAM" id="SSF53649">
    <property type="entry name" value="Alkaline phosphatase-like"/>
    <property type="match status" value="1"/>
</dbReference>
<dbReference type="STRING" id="1169540.A0A0G4G7W5"/>
<dbReference type="Proteomes" id="UP000041254">
    <property type="component" value="Unassembled WGS sequence"/>
</dbReference>
<protein>
    <recommendedName>
        <fullName evidence="6">Sulfatase N-terminal domain-containing protein</fullName>
    </recommendedName>
</protein>
<dbReference type="GO" id="GO:0046872">
    <property type="term" value="F:metal ion binding"/>
    <property type="evidence" value="ECO:0007669"/>
    <property type="project" value="UniProtKB-KW"/>
</dbReference>
<dbReference type="SUPFAM" id="SSF49899">
    <property type="entry name" value="Concanavalin A-like lectins/glucanases"/>
    <property type="match status" value="2"/>
</dbReference>
<evidence type="ECO:0000256" key="4">
    <source>
        <dbReference type="ARBA" id="ARBA00022837"/>
    </source>
</evidence>
<dbReference type="PANTHER" id="PTHR42693">
    <property type="entry name" value="ARYLSULFATASE FAMILY MEMBER"/>
    <property type="match status" value="1"/>
</dbReference>
<evidence type="ECO:0000313" key="8">
    <source>
        <dbReference type="Proteomes" id="UP000041254"/>
    </source>
</evidence>
<dbReference type="InterPro" id="IPR000917">
    <property type="entry name" value="Sulfatase_N"/>
</dbReference>
<evidence type="ECO:0000313" key="7">
    <source>
        <dbReference type="EMBL" id="CEM24712.1"/>
    </source>
</evidence>
<dbReference type="PhylomeDB" id="A0A0G4G7W5"/>
<feature type="compositionally biased region" description="Polar residues" evidence="5">
    <location>
        <begin position="30"/>
        <end position="45"/>
    </location>
</feature>
<sequence>MLREDSDESGRLQDDERNKKQAQRGYHHSPSASSNRTPAASSQPPLSRPNFVIVIADDLRWDAVGYAQKELAADKHPPFREALFPWMQEATPNIDRLAAGGARFRNAYVTLSSCSASRACMLTGRYNFMNGVYRNNDELSSDMPTYACLLGDAGYKTAYIGKWHMGKQSERPCFQWYRTYIGSATYYHMVFYKEPDTAPLEERLIKRQGWVDKAKTDFFTEFLEEHQATSHDQPFLVTIGLKAPHKPFLPGKGHAFNFTGIEPKLSRNHNTAPPFDAGMDTEPFSFYGSEDGFSQTLENYSSLIASLDDSVGRVYAALEERGLLDNTVIMFVSDNGLTANNHQLSFYKFVAYEESIRVPLAIHYPALIKRNTVIDQTVLNVDIAPTLLDFAGLEVPPYMQGISFMPLLDAAQRAEVAPFWWPNHFAYVYLGLKDDAVSEAASDVARIPTCMVWRTGESVGTQPDAKLTEYPQWKEWTELFRLDDDPEETANLANGPKYAPLLQKLREEMDDHMMDLSLYQRSPVYRGTALPHRLYPLPLLEWPFDHESTEDIRWRDAASNLTLVGNATLTRVADTLLQTPYYQPRLTNNALQLSYVLTFVTQSDRAIVRSPLLWRPFSVRTITLWVQLRANPDDAVYQLIYSEGTDTTGLQLRVELRSLVAKLKVDGEDYSVTAPYTATEWTAVAVQVDVTKALSLYMSGLRVGRMPLSSLSGEEILTIEADASLGASASDVADGFVGMLDDIRIYDDAANVGSITFKRQARMVARFNFEDSLTDELLQNEATVQTELLQAEYPLYDAEDNPRFNSTTISFDGDYHLILESDLLSRPCRSFTLMVFLKLVRLEEMQLVYEEGGHGGGLSLTLWDGSLRLAIADHAAGVEKTYSAAYPEAEWNHVTVTFDGRMAEGPVAIYINAVQVLSANSTLTQIGDISASWKDAAIGGSAGTVTGTTSSSNGTTTTVAGTAFSRPYGRFMGWMDELTIWDIALSDSQIRDMRSIRVVNALITTNTKTDTTPTQKQQK</sequence>
<dbReference type="GO" id="GO:0004065">
    <property type="term" value="F:arylsulfatase activity"/>
    <property type="evidence" value="ECO:0007669"/>
    <property type="project" value="TreeGrafter"/>
</dbReference>
<dbReference type="InterPro" id="IPR050738">
    <property type="entry name" value="Sulfatase"/>
</dbReference>
<proteinExistence type="inferred from homology"/>
<dbReference type="EMBL" id="CDMY01000588">
    <property type="protein sequence ID" value="CEM24712.1"/>
    <property type="molecule type" value="Genomic_DNA"/>
</dbReference>
<dbReference type="AlphaFoldDB" id="A0A0G4G7W5"/>
<reference evidence="7 8" key="1">
    <citation type="submission" date="2014-11" db="EMBL/GenBank/DDBJ databases">
        <authorList>
            <person name="Zhu J."/>
            <person name="Qi W."/>
            <person name="Song R."/>
        </authorList>
    </citation>
    <scope>NUCLEOTIDE SEQUENCE [LARGE SCALE GENOMIC DNA]</scope>
</reference>
<keyword evidence="4" id="KW-0106">Calcium</keyword>
<accession>A0A0G4G7W5</accession>
<evidence type="ECO:0000256" key="5">
    <source>
        <dbReference type="SAM" id="MobiDB-lite"/>
    </source>
</evidence>
<dbReference type="Pfam" id="PF13385">
    <property type="entry name" value="Laminin_G_3"/>
    <property type="match status" value="2"/>
</dbReference>
<dbReference type="Gene3D" id="3.40.720.10">
    <property type="entry name" value="Alkaline Phosphatase, subunit A"/>
    <property type="match status" value="1"/>
</dbReference>
<dbReference type="InterPro" id="IPR013320">
    <property type="entry name" value="ConA-like_dom_sf"/>
</dbReference>
<dbReference type="Gene3D" id="2.60.120.200">
    <property type="match status" value="2"/>
</dbReference>